<dbReference type="InterPro" id="IPR001638">
    <property type="entry name" value="Solute-binding_3/MltF_N"/>
</dbReference>
<dbReference type="PROSITE" id="PS01039">
    <property type="entry name" value="SBP_BACTERIAL_3"/>
    <property type="match status" value="1"/>
</dbReference>
<name>A0A0W0RKI6_LEGBO</name>
<evidence type="ECO:0000259" key="5">
    <source>
        <dbReference type="SMART" id="SM00062"/>
    </source>
</evidence>
<feature type="domain" description="Solute-binding protein family 3/N-terminal" evidence="5">
    <location>
        <begin position="21"/>
        <end position="242"/>
    </location>
</feature>
<keyword evidence="7" id="KW-1185">Reference proteome</keyword>
<comment type="caution">
    <text evidence="6">The sequence shown here is derived from an EMBL/GenBank/DDBJ whole genome shotgun (WGS) entry which is preliminary data.</text>
</comment>
<sequence>MQIKTILIVLGLFFSSMSFATINIGTLMFKPPYIFSPGNGFDIDLAQLLCQHLKEQCNFIPMGMDELYNKLKEGKVDLAMGGIPISYALKTDFIFSLPYMLSKGQFLVLKNNPINSINGLQGQTIGVLRNRLNGGLFYEYLSEHYHKLFQIKLYDDIEDVLADLHNKTILAAFFNRSSVNYWTQEGGKQFKPLGNVHTIGDGIAILALPKNKELILRINSLLREIEKNNTYIKLYDTYLRMSKFIS</sequence>
<evidence type="ECO:0000313" key="7">
    <source>
        <dbReference type="Proteomes" id="UP000054695"/>
    </source>
</evidence>
<proteinExistence type="inferred from homology"/>
<dbReference type="PATRIC" id="fig|447.4.peg.2546"/>
<organism evidence="6 7">
    <name type="scientific">Legionella bozemanae</name>
    <name type="common">Fluoribacter bozemanae</name>
    <dbReference type="NCBI Taxonomy" id="447"/>
    <lineage>
        <taxon>Bacteria</taxon>
        <taxon>Pseudomonadati</taxon>
        <taxon>Pseudomonadota</taxon>
        <taxon>Gammaproteobacteria</taxon>
        <taxon>Legionellales</taxon>
        <taxon>Legionellaceae</taxon>
        <taxon>Legionella</taxon>
    </lineage>
</organism>
<keyword evidence="3" id="KW-0732">Signal</keyword>
<accession>A0A0W0RKI6</accession>
<evidence type="ECO:0000256" key="3">
    <source>
        <dbReference type="ARBA" id="ARBA00022729"/>
    </source>
</evidence>
<dbReference type="PANTHER" id="PTHR35936">
    <property type="entry name" value="MEMBRANE-BOUND LYTIC MUREIN TRANSGLYCOSYLASE F"/>
    <property type="match status" value="1"/>
</dbReference>
<dbReference type="SMART" id="SM00062">
    <property type="entry name" value="PBPb"/>
    <property type="match status" value="1"/>
</dbReference>
<dbReference type="EMBL" id="LNXU01000027">
    <property type="protein sequence ID" value="KTC71570.1"/>
    <property type="molecule type" value="Genomic_DNA"/>
</dbReference>
<dbReference type="PANTHER" id="PTHR35936:SF37">
    <property type="entry name" value="AMINO ACID ABC TRANSPORTER SUBSTRATE-BINDING PROTEIN"/>
    <property type="match status" value="1"/>
</dbReference>
<evidence type="ECO:0000256" key="1">
    <source>
        <dbReference type="ARBA" id="ARBA00004196"/>
    </source>
</evidence>
<evidence type="ECO:0000256" key="2">
    <source>
        <dbReference type="ARBA" id="ARBA00010333"/>
    </source>
</evidence>
<dbReference type="SUPFAM" id="SSF53850">
    <property type="entry name" value="Periplasmic binding protein-like II"/>
    <property type="match status" value="1"/>
</dbReference>
<dbReference type="STRING" id="447.Lboz_2399"/>
<comment type="subcellular location">
    <subcellularLocation>
        <location evidence="1">Cell envelope</location>
    </subcellularLocation>
</comment>
<dbReference type="InterPro" id="IPR018313">
    <property type="entry name" value="SBP_3_CS"/>
</dbReference>
<comment type="similarity">
    <text evidence="2 4">Belongs to the bacterial solute-binding protein 3 family.</text>
</comment>
<dbReference type="GO" id="GO:0030313">
    <property type="term" value="C:cell envelope"/>
    <property type="evidence" value="ECO:0007669"/>
    <property type="project" value="UniProtKB-SubCell"/>
</dbReference>
<reference evidence="6 7" key="1">
    <citation type="submission" date="2015-11" db="EMBL/GenBank/DDBJ databases">
        <title>Genomic analysis of 38 Legionella species identifies large and diverse effector repertoires.</title>
        <authorList>
            <person name="Burstein D."/>
            <person name="Amaro F."/>
            <person name="Zusman T."/>
            <person name="Lifshitz Z."/>
            <person name="Cohen O."/>
            <person name="Gilbert J.A."/>
            <person name="Pupko T."/>
            <person name="Shuman H.A."/>
            <person name="Segal G."/>
        </authorList>
    </citation>
    <scope>NUCLEOTIDE SEQUENCE [LARGE SCALE GENOMIC DNA]</scope>
    <source>
        <strain evidence="6 7">WIGA</strain>
    </source>
</reference>
<dbReference type="Proteomes" id="UP000054695">
    <property type="component" value="Unassembled WGS sequence"/>
</dbReference>
<dbReference type="Gene3D" id="3.40.190.10">
    <property type="entry name" value="Periplasmic binding protein-like II"/>
    <property type="match status" value="2"/>
</dbReference>
<gene>
    <name evidence="6" type="ORF">Lboz_2399</name>
</gene>
<protein>
    <submittedName>
        <fullName evidence="6">Arginine-binding periplasmic protein</fullName>
    </submittedName>
</protein>
<dbReference type="AlphaFoldDB" id="A0A0W0RKI6"/>
<dbReference type="Pfam" id="PF00497">
    <property type="entry name" value="SBP_bac_3"/>
    <property type="match status" value="1"/>
</dbReference>
<evidence type="ECO:0000256" key="4">
    <source>
        <dbReference type="RuleBase" id="RU003744"/>
    </source>
</evidence>
<evidence type="ECO:0000313" key="6">
    <source>
        <dbReference type="EMBL" id="KTC71570.1"/>
    </source>
</evidence>